<accession>A0ABS6TW51</accession>
<evidence type="ECO:0000313" key="2">
    <source>
        <dbReference type="Proteomes" id="UP000735541"/>
    </source>
</evidence>
<evidence type="ECO:0000313" key="1">
    <source>
        <dbReference type="EMBL" id="MBV7672472.1"/>
    </source>
</evidence>
<reference evidence="1 2" key="1">
    <citation type="submission" date="2021-07" db="EMBL/GenBank/DDBJ databases">
        <title>Sequencing Streptomyces halstedii LGO-A4 genome an citrus endophytic actinomycete.</title>
        <authorList>
            <person name="Samborskyy M."/>
            <person name="Scott N."/>
            <person name="Deglau R."/>
            <person name="Dickens S."/>
            <person name="Oliveira L.G."/>
        </authorList>
    </citation>
    <scope>NUCLEOTIDE SEQUENCE [LARGE SCALE GENOMIC DNA]</scope>
    <source>
        <strain evidence="1 2">LGO-A4</strain>
    </source>
</reference>
<dbReference type="Gene3D" id="3.30.470.20">
    <property type="entry name" value="ATP-grasp fold, B domain"/>
    <property type="match status" value="1"/>
</dbReference>
<comment type="caution">
    <text evidence="1">The sequence shown here is derived from an EMBL/GenBank/DDBJ whole genome shotgun (WGS) entry which is preliminary data.</text>
</comment>
<organism evidence="1 2">
    <name type="scientific">Streptomyces halstedii</name>
    <dbReference type="NCBI Taxonomy" id="1944"/>
    <lineage>
        <taxon>Bacteria</taxon>
        <taxon>Bacillati</taxon>
        <taxon>Actinomycetota</taxon>
        <taxon>Actinomycetes</taxon>
        <taxon>Kitasatosporales</taxon>
        <taxon>Streptomycetaceae</taxon>
        <taxon>Streptomyces</taxon>
    </lineage>
</organism>
<dbReference type="Proteomes" id="UP000735541">
    <property type="component" value="Unassembled WGS sequence"/>
</dbReference>
<protein>
    <submittedName>
        <fullName evidence="1">Uncharacterized protein</fullName>
    </submittedName>
</protein>
<gene>
    <name evidence="1" type="ORF">STHAL_23780</name>
</gene>
<dbReference type="RefSeq" id="WP_372454087.1">
    <property type="nucleotide sequence ID" value="NZ_JAHUVW010000001.1"/>
</dbReference>
<keyword evidence="2" id="KW-1185">Reference proteome</keyword>
<dbReference type="EMBL" id="JAHUVW010000001">
    <property type="protein sequence ID" value="MBV7672472.1"/>
    <property type="molecule type" value="Genomic_DNA"/>
</dbReference>
<proteinExistence type="predicted"/>
<sequence length="96" mass="10322">MVLALVPGRTRCLRSRVLVGQGGSPTEILDDHAARLAPLTADDVDDLVTAPHRAPHRAARTCCPAVRAALPSASAHGSRGWSTAGYERFNWPVRNR</sequence>
<name>A0ABS6TW51_STRHA</name>